<dbReference type="InterPro" id="IPR011893">
    <property type="entry name" value="Selenoprotein_Rdx-typ"/>
</dbReference>
<dbReference type="NCBIfam" id="TIGR02174">
    <property type="entry name" value="CXXU_selWTH"/>
    <property type="match status" value="1"/>
</dbReference>
<protein>
    <submittedName>
        <fullName evidence="2">Selenoprotein</fullName>
    </submittedName>
</protein>
<organism evidence="2 3">
    <name type="scientific">Brucella intermedia LMG 3301</name>
    <dbReference type="NCBI Taxonomy" id="641118"/>
    <lineage>
        <taxon>Bacteria</taxon>
        <taxon>Pseudomonadati</taxon>
        <taxon>Pseudomonadota</taxon>
        <taxon>Alphaproteobacteria</taxon>
        <taxon>Hyphomicrobiales</taxon>
        <taxon>Brucellaceae</taxon>
        <taxon>Brucella/Ochrobactrum group</taxon>
        <taxon>Brucella</taxon>
    </lineage>
</organism>
<dbReference type="SUPFAM" id="SSF52833">
    <property type="entry name" value="Thioredoxin-like"/>
    <property type="match status" value="1"/>
</dbReference>
<dbReference type="PANTHER" id="PTHR36417:SF2">
    <property type="entry name" value="SELENOPROTEIN DOMAIN PROTEIN (AFU_ORTHOLOGUE AFUA_1G05220)"/>
    <property type="match status" value="1"/>
</dbReference>
<comment type="caution">
    <text evidence="2">The sequence shown here is derived from an EMBL/GenBank/DDBJ whole genome shotgun (WGS) entry which is preliminary data.</text>
</comment>
<dbReference type="InterPro" id="IPR036249">
    <property type="entry name" value="Thioredoxin-like_sf"/>
</dbReference>
<evidence type="ECO:0000313" key="2">
    <source>
        <dbReference type="EMBL" id="EEQ96498.1"/>
    </source>
</evidence>
<dbReference type="AlphaFoldDB" id="C4WGM0"/>
<evidence type="ECO:0000256" key="1">
    <source>
        <dbReference type="ARBA" id="ARBA00023284"/>
    </source>
</evidence>
<name>C4WGM0_9HYPH</name>
<dbReference type="PANTHER" id="PTHR36417">
    <property type="entry name" value="SELENOPROTEIN DOMAIN PROTEIN (AFU_ORTHOLOGUE AFUA_1G05220)"/>
    <property type="match status" value="1"/>
</dbReference>
<dbReference type="Gene3D" id="3.40.30.10">
    <property type="entry name" value="Glutaredoxin"/>
    <property type="match status" value="1"/>
</dbReference>
<sequence>MLMQVCLLNKVRQSTLRLLMSCEVRTVSANPRISITYCTQCNWLLRAAWMAQELLQTFGQDLAEVALHPGTGGVFEIRVHMPDGSEELIWERKRDGGFPEAKVLKQRVRDLVWPERDLGHSDRPANS</sequence>
<accession>C4WGM0</accession>
<reference evidence="2 3" key="1">
    <citation type="submission" date="2009-05" db="EMBL/GenBank/DDBJ databases">
        <authorList>
            <person name="Setubal J.C."/>
            <person name="Boyle S."/>
            <person name="Crasta O.R."/>
            <person name="Gillespie J.J."/>
            <person name="Kenyon R.W."/>
            <person name="Lu J."/>
            <person name="Mane S."/>
            <person name="Nagrani S."/>
            <person name="Shallom J.M."/>
            <person name="Shallom S."/>
            <person name="Shukla M."/>
            <person name="Snyder E.E."/>
            <person name="Sobral B.W."/>
            <person name="Wattam A.R."/>
            <person name="Will R."/>
            <person name="Williams K."/>
            <person name="Yoo H."/>
            <person name="Munk C."/>
            <person name="Tapia R."/>
            <person name="Green L."/>
            <person name="Rogers Y."/>
            <person name="Detter J.C."/>
            <person name="Bruce D."/>
            <person name="Brettin T.S."/>
            <person name="Tsolis R."/>
        </authorList>
    </citation>
    <scope>NUCLEOTIDE SEQUENCE [LARGE SCALE GENOMIC DNA]</scope>
    <source>
        <strain evidence="2 3">LMG 3301</strain>
    </source>
</reference>
<dbReference type="EMBL" id="ACQA01000001">
    <property type="protein sequence ID" value="EEQ96498.1"/>
    <property type="molecule type" value="Genomic_DNA"/>
</dbReference>
<evidence type="ECO:0000313" key="3">
    <source>
        <dbReference type="Proteomes" id="UP000004386"/>
    </source>
</evidence>
<gene>
    <name evidence="2" type="ORF">OINT_1001932</name>
</gene>
<dbReference type="HOGENOM" id="CLU_068510_3_1_5"/>
<dbReference type="Pfam" id="PF10262">
    <property type="entry name" value="Rdx"/>
    <property type="match status" value="1"/>
</dbReference>
<proteinExistence type="predicted"/>
<dbReference type="Proteomes" id="UP000004386">
    <property type="component" value="Unassembled WGS sequence"/>
</dbReference>
<keyword evidence="1" id="KW-0676">Redox-active center</keyword>